<sequence length="44" mass="5328">MSSCYLPEQPYEIYGLITPLSIREWEWDRERGISRNSRYSDSRS</sequence>
<proteinExistence type="predicted"/>
<gene>
    <name evidence="1" type="ORF">SAMN05216466_10824</name>
</gene>
<accession>A0A1G8AQ84</accession>
<protein>
    <submittedName>
        <fullName evidence="1">Uncharacterized protein</fullName>
    </submittedName>
</protein>
<dbReference type="AlphaFoldDB" id="A0A1G8AQ84"/>
<name>A0A1G8AQ84_9BURK</name>
<reference evidence="1 2" key="1">
    <citation type="submission" date="2016-10" db="EMBL/GenBank/DDBJ databases">
        <authorList>
            <person name="de Groot N.N."/>
        </authorList>
    </citation>
    <scope>NUCLEOTIDE SEQUENCE [LARGE SCALE GENOMIC DNA]</scope>
    <source>
        <strain evidence="1 2">LMG 2247</strain>
    </source>
</reference>
<evidence type="ECO:0000313" key="2">
    <source>
        <dbReference type="Proteomes" id="UP000199706"/>
    </source>
</evidence>
<organism evidence="1 2">
    <name type="scientific">Paraburkholderia phenazinium</name>
    <dbReference type="NCBI Taxonomy" id="60549"/>
    <lineage>
        <taxon>Bacteria</taxon>
        <taxon>Pseudomonadati</taxon>
        <taxon>Pseudomonadota</taxon>
        <taxon>Betaproteobacteria</taxon>
        <taxon>Burkholderiales</taxon>
        <taxon>Burkholderiaceae</taxon>
        <taxon>Paraburkholderia</taxon>
    </lineage>
</organism>
<dbReference type="Proteomes" id="UP000199706">
    <property type="component" value="Unassembled WGS sequence"/>
</dbReference>
<evidence type="ECO:0000313" key="1">
    <source>
        <dbReference type="EMBL" id="SDH22420.1"/>
    </source>
</evidence>
<dbReference type="EMBL" id="FNCJ01000008">
    <property type="protein sequence ID" value="SDH22420.1"/>
    <property type="molecule type" value="Genomic_DNA"/>
</dbReference>